<dbReference type="EMBL" id="JAXCLA010000014">
    <property type="protein sequence ID" value="MDY0749113.1"/>
    <property type="molecule type" value="Genomic_DNA"/>
</dbReference>
<comment type="caution">
    <text evidence="2">The sequence shown here is derived from an EMBL/GenBank/DDBJ whole genome shotgun (WGS) entry which is preliminary data.</text>
</comment>
<evidence type="ECO:0000259" key="1">
    <source>
        <dbReference type="PROSITE" id="PS50851"/>
    </source>
</evidence>
<dbReference type="PROSITE" id="PS50851">
    <property type="entry name" value="CHEW"/>
    <property type="match status" value="1"/>
</dbReference>
<evidence type="ECO:0000313" key="3">
    <source>
        <dbReference type="Proteomes" id="UP001285263"/>
    </source>
</evidence>
<dbReference type="InterPro" id="IPR036061">
    <property type="entry name" value="CheW-like_dom_sf"/>
</dbReference>
<name>A0ABU5DS17_9BURK</name>
<dbReference type="Pfam" id="PF01584">
    <property type="entry name" value="CheW"/>
    <property type="match status" value="1"/>
</dbReference>
<dbReference type="SMART" id="SM00260">
    <property type="entry name" value="CheW"/>
    <property type="match status" value="1"/>
</dbReference>
<feature type="domain" description="CheW-like" evidence="1">
    <location>
        <begin position="36"/>
        <end position="170"/>
    </location>
</feature>
<dbReference type="Proteomes" id="UP001285263">
    <property type="component" value="Unassembled WGS sequence"/>
</dbReference>
<gene>
    <name evidence="2" type="ORF">SNE35_31745</name>
</gene>
<dbReference type="SUPFAM" id="SSF50341">
    <property type="entry name" value="CheW-like"/>
    <property type="match status" value="1"/>
</dbReference>
<dbReference type="InterPro" id="IPR002545">
    <property type="entry name" value="CheW-lke_dom"/>
</dbReference>
<proteinExistence type="predicted"/>
<reference evidence="2 3" key="1">
    <citation type="submission" date="2023-11" db="EMBL/GenBank/DDBJ databases">
        <title>Paucibacter sp. nov., isolated from fresh soil in Korea.</title>
        <authorList>
            <person name="Le N.T.T."/>
        </authorList>
    </citation>
    <scope>NUCLEOTIDE SEQUENCE [LARGE SCALE GENOMIC DNA]</scope>
    <source>
        <strain evidence="2 3">R3-3</strain>
    </source>
</reference>
<keyword evidence="3" id="KW-1185">Reference proteome</keyword>
<protein>
    <submittedName>
        <fullName evidence="2">Chemotaxis protein CheW</fullName>
    </submittedName>
</protein>
<dbReference type="Gene3D" id="2.40.50.180">
    <property type="entry name" value="CheA-289, Domain 4"/>
    <property type="match status" value="1"/>
</dbReference>
<accession>A0ABU5DS17</accession>
<evidence type="ECO:0000313" key="2">
    <source>
        <dbReference type="EMBL" id="MDY0749113.1"/>
    </source>
</evidence>
<dbReference type="RefSeq" id="WP_320427080.1">
    <property type="nucleotide sequence ID" value="NZ_JAXCLA010000014.1"/>
</dbReference>
<sequence>MKRDDEPDDAQTRALAWREAFDQSFVRAPDDRKVERHDFLAIQAGGGRYALRLSEVTGLQALKSLTPCPSRRAELLGLSSFRGQVLPVYDLRVLLGSGTARERPAWWVAARDGPLGLAFDVFECHLRLPGDAIARAGAADSRLFTGETLRSGEQLRPIVSIPSILQRIREVVQQQRPQHLTEKN</sequence>
<organism evidence="2 3">
    <name type="scientific">Roseateles agri</name>
    <dbReference type="NCBI Taxonomy" id="3098619"/>
    <lineage>
        <taxon>Bacteria</taxon>
        <taxon>Pseudomonadati</taxon>
        <taxon>Pseudomonadota</taxon>
        <taxon>Betaproteobacteria</taxon>
        <taxon>Burkholderiales</taxon>
        <taxon>Sphaerotilaceae</taxon>
        <taxon>Roseateles</taxon>
    </lineage>
</organism>